<proteinExistence type="inferred from homology"/>
<dbReference type="AlphaFoldDB" id="A0A251QT69"/>
<evidence type="ECO:0000256" key="6">
    <source>
        <dbReference type="RuleBase" id="RU367044"/>
    </source>
</evidence>
<evidence type="ECO:0000256" key="3">
    <source>
        <dbReference type="ARBA" id="ARBA00022471"/>
    </source>
</evidence>
<keyword evidence="5 6" id="KW-0732">Signal</keyword>
<keyword evidence="8" id="KW-1185">Reference proteome</keyword>
<organism evidence="7 8">
    <name type="scientific">Prunus persica</name>
    <name type="common">Peach</name>
    <name type="synonym">Amygdalus persica</name>
    <dbReference type="NCBI Taxonomy" id="3760"/>
    <lineage>
        <taxon>Eukaryota</taxon>
        <taxon>Viridiplantae</taxon>
        <taxon>Streptophyta</taxon>
        <taxon>Embryophyta</taxon>
        <taxon>Tracheophyta</taxon>
        <taxon>Spermatophyta</taxon>
        <taxon>Magnoliopsida</taxon>
        <taxon>eudicotyledons</taxon>
        <taxon>Gunneridae</taxon>
        <taxon>Pentapetalae</taxon>
        <taxon>rosids</taxon>
        <taxon>fabids</taxon>
        <taxon>Rosales</taxon>
        <taxon>Rosaceae</taxon>
        <taxon>Amygdaloideae</taxon>
        <taxon>Amygdaleae</taxon>
        <taxon>Prunus</taxon>
    </lineage>
</organism>
<accession>A0A251QT69</accession>
<evidence type="ECO:0000256" key="5">
    <source>
        <dbReference type="ARBA" id="ARBA00022729"/>
    </source>
</evidence>
<name>A0A251QT69_PRUPE</name>
<dbReference type="PANTHER" id="PTHR31232">
    <property type="match status" value="1"/>
</dbReference>
<evidence type="ECO:0000256" key="1">
    <source>
        <dbReference type="ARBA" id="ARBA00004613"/>
    </source>
</evidence>
<evidence type="ECO:0000313" key="7">
    <source>
        <dbReference type="EMBL" id="ONI26948.1"/>
    </source>
</evidence>
<dbReference type="Pfam" id="PF05938">
    <property type="entry name" value="Self-incomp_S1"/>
    <property type="match status" value="1"/>
</dbReference>
<dbReference type="InterPro" id="IPR010264">
    <property type="entry name" value="Self-incomp_S1"/>
</dbReference>
<sequence length="130" mass="15172">MASLIRNVLLIVPVLFLTMCHADSKTTVRTINNLGAEMTIHCKSKDDDLGTHVVPVGGSYEFSFRPNIFGRTLFFCSFAWGTEFHYFDIYKAKREFPPWHDRTWSILPSGPCMWNYESSQYDICYQWNKD</sequence>
<dbReference type="Proteomes" id="UP000006882">
    <property type="component" value="Chromosome G1"/>
</dbReference>
<comment type="subcellular location">
    <subcellularLocation>
        <location evidence="1 6">Secreted</location>
    </subcellularLocation>
</comment>
<evidence type="ECO:0000313" key="8">
    <source>
        <dbReference type="Proteomes" id="UP000006882"/>
    </source>
</evidence>
<feature type="chain" id="PRO_5025074122" description="S-protein homolog" evidence="6">
    <location>
        <begin position="23"/>
        <end position="130"/>
    </location>
</feature>
<keyword evidence="4 6" id="KW-0964">Secreted</keyword>
<comment type="similarity">
    <text evidence="2 6">Belongs to the plant self-incompatibility (S1) protein family.</text>
</comment>
<feature type="signal peptide" evidence="6">
    <location>
        <begin position="1"/>
        <end position="22"/>
    </location>
</feature>
<dbReference type="GO" id="GO:0060320">
    <property type="term" value="P:rejection of self pollen"/>
    <property type="evidence" value="ECO:0007669"/>
    <property type="project" value="UniProtKB-KW"/>
</dbReference>
<reference evidence="7 8" key="1">
    <citation type="journal article" date="2013" name="Nat. Genet.">
        <title>The high-quality draft genome of peach (Prunus persica) identifies unique patterns of genetic diversity, domestication and genome evolution.</title>
        <authorList>
            <consortium name="International Peach Genome Initiative"/>
            <person name="Verde I."/>
            <person name="Abbott A.G."/>
            <person name="Scalabrin S."/>
            <person name="Jung S."/>
            <person name="Shu S."/>
            <person name="Marroni F."/>
            <person name="Zhebentyayeva T."/>
            <person name="Dettori M.T."/>
            <person name="Grimwood J."/>
            <person name="Cattonaro F."/>
            <person name="Zuccolo A."/>
            <person name="Rossini L."/>
            <person name="Jenkins J."/>
            <person name="Vendramin E."/>
            <person name="Meisel L.A."/>
            <person name="Decroocq V."/>
            <person name="Sosinski B."/>
            <person name="Prochnik S."/>
            <person name="Mitros T."/>
            <person name="Policriti A."/>
            <person name="Cipriani G."/>
            <person name="Dondini L."/>
            <person name="Ficklin S."/>
            <person name="Goodstein D.M."/>
            <person name="Xuan P."/>
            <person name="Del Fabbro C."/>
            <person name="Aramini V."/>
            <person name="Copetti D."/>
            <person name="Gonzalez S."/>
            <person name="Horner D.S."/>
            <person name="Falchi R."/>
            <person name="Lucas S."/>
            <person name="Mica E."/>
            <person name="Maldonado J."/>
            <person name="Lazzari B."/>
            <person name="Bielenberg D."/>
            <person name="Pirona R."/>
            <person name="Miculan M."/>
            <person name="Barakat A."/>
            <person name="Testolin R."/>
            <person name="Stella A."/>
            <person name="Tartarini S."/>
            <person name="Tonutti P."/>
            <person name="Arus P."/>
            <person name="Orellana A."/>
            <person name="Wells C."/>
            <person name="Main D."/>
            <person name="Vizzotto G."/>
            <person name="Silva H."/>
            <person name="Salamini F."/>
            <person name="Schmutz J."/>
            <person name="Morgante M."/>
            <person name="Rokhsar D.S."/>
        </authorList>
    </citation>
    <scope>NUCLEOTIDE SEQUENCE [LARGE SCALE GENOMIC DNA]</scope>
    <source>
        <strain evidence="8">cv. Nemared</strain>
    </source>
</reference>
<gene>
    <name evidence="7" type="ORF">PRUPE_1G057300</name>
</gene>
<keyword evidence="3 6" id="KW-0713">Self-incompatibility</keyword>
<dbReference type="eggNOG" id="ENOG502S7CQ">
    <property type="taxonomic scope" value="Eukaryota"/>
</dbReference>
<evidence type="ECO:0000256" key="2">
    <source>
        <dbReference type="ARBA" id="ARBA00005581"/>
    </source>
</evidence>
<dbReference type="Gramene" id="ONI26948">
    <property type="protein sequence ID" value="ONI26948"/>
    <property type="gene ID" value="PRUPE_1G057300"/>
</dbReference>
<protein>
    <recommendedName>
        <fullName evidence="6">S-protein homolog</fullName>
    </recommendedName>
</protein>
<dbReference type="GO" id="GO:0005576">
    <property type="term" value="C:extracellular region"/>
    <property type="evidence" value="ECO:0007669"/>
    <property type="project" value="UniProtKB-SubCell"/>
</dbReference>
<dbReference type="PANTHER" id="PTHR31232:SF43">
    <property type="entry name" value="S-PROTEIN HOMOLOG 29-RELATED"/>
    <property type="match status" value="1"/>
</dbReference>
<evidence type="ECO:0000256" key="4">
    <source>
        <dbReference type="ARBA" id="ARBA00022525"/>
    </source>
</evidence>
<dbReference type="EMBL" id="CM007651">
    <property type="protein sequence ID" value="ONI26948.1"/>
    <property type="molecule type" value="Genomic_DNA"/>
</dbReference>